<keyword evidence="1" id="KW-1133">Transmembrane helix</keyword>
<organism evidence="2 3">
    <name type="scientific">Cytospora mali</name>
    <name type="common">Apple Valsa canker fungus</name>
    <name type="synonym">Valsa mali</name>
    <dbReference type="NCBI Taxonomy" id="578113"/>
    <lineage>
        <taxon>Eukaryota</taxon>
        <taxon>Fungi</taxon>
        <taxon>Dikarya</taxon>
        <taxon>Ascomycota</taxon>
        <taxon>Pezizomycotina</taxon>
        <taxon>Sordariomycetes</taxon>
        <taxon>Sordariomycetidae</taxon>
        <taxon>Diaporthales</taxon>
        <taxon>Cytosporaceae</taxon>
        <taxon>Cytospora</taxon>
    </lineage>
</organism>
<dbReference type="GO" id="GO:0016020">
    <property type="term" value="C:membrane"/>
    <property type="evidence" value="ECO:0007669"/>
    <property type="project" value="InterPro"/>
</dbReference>
<dbReference type="Pfam" id="PF01544">
    <property type="entry name" value="CorA"/>
    <property type="match status" value="1"/>
</dbReference>
<dbReference type="Proteomes" id="UP000078559">
    <property type="component" value="Chromosome 5"/>
</dbReference>
<evidence type="ECO:0008006" key="4">
    <source>
        <dbReference type="Google" id="ProtNLM"/>
    </source>
</evidence>
<proteinExistence type="predicted"/>
<keyword evidence="3" id="KW-1185">Reference proteome</keyword>
<evidence type="ECO:0000313" key="2">
    <source>
        <dbReference type="EMBL" id="KUI69788.1"/>
    </source>
</evidence>
<keyword evidence="1" id="KW-0472">Membrane</keyword>
<evidence type="ECO:0000256" key="1">
    <source>
        <dbReference type="SAM" id="Phobius"/>
    </source>
</evidence>
<protein>
    <recommendedName>
        <fullName evidence="4">Magnesium transport protein CorA</fullName>
    </recommendedName>
</protein>
<keyword evidence="1" id="KW-0812">Transmembrane</keyword>
<feature type="transmembrane region" description="Helical" evidence="1">
    <location>
        <begin position="544"/>
        <end position="566"/>
    </location>
</feature>
<dbReference type="InterPro" id="IPR002523">
    <property type="entry name" value="MgTranspt_CorA/ZnTranspt_ZntB"/>
</dbReference>
<dbReference type="Gene3D" id="1.20.58.340">
    <property type="entry name" value="Magnesium transport protein CorA, transmembrane region"/>
    <property type="match status" value="1"/>
</dbReference>
<reference evidence="2" key="1">
    <citation type="submission" date="2014-12" db="EMBL/GenBank/DDBJ databases">
        <title>Genome Sequence of Valsa Canker Pathogens Uncovers a Specific Adaption of Colonization on Woody Bark.</title>
        <authorList>
            <person name="Yin Z."/>
            <person name="Liu H."/>
            <person name="Gao X."/>
            <person name="Li Z."/>
            <person name="Song N."/>
            <person name="Ke X."/>
            <person name="Dai Q."/>
            <person name="Wu Y."/>
            <person name="Sun Y."/>
            <person name="Xu J.-R."/>
            <person name="Kang Z.K."/>
            <person name="Wang L."/>
            <person name="Huang L."/>
        </authorList>
    </citation>
    <scope>NUCLEOTIDE SEQUENCE [LARGE SCALE GENOMIC DNA]</scope>
    <source>
        <strain evidence="2">03-8</strain>
    </source>
</reference>
<dbReference type="GO" id="GO:0046873">
    <property type="term" value="F:metal ion transmembrane transporter activity"/>
    <property type="evidence" value="ECO:0007669"/>
    <property type="project" value="InterPro"/>
</dbReference>
<gene>
    <name evidence="2" type="ORF">VM1G_05072</name>
</gene>
<dbReference type="EMBL" id="CM003102">
    <property type="protein sequence ID" value="KUI69788.1"/>
    <property type="molecule type" value="Genomic_DNA"/>
</dbReference>
<feature type="transmembrane region" description="Helical" evidence="1">
    <location>
        <begin position="511"/>
        <end position="532"/>
    </location>
</feature>
<dbReference type="OrthoDB" id="3231000at2759"/>
<evidence type="ECO:0000313" key="3">
    <source>
        <dbReference type="Proteomes" id="UP000078559"/>
    </source>
</evidence>
<dbReference type="AlphaFoldDB" id="A0A194W100"/>
<sequence>MTRNHGLGSDSPVKQWLHQYQDGDVNRYEKLVEYKQGPYGWVQSAPQAGDYLTHIQLLKNQWPHLELLADFMDVGTTPTRWNPKVPGGYPVDEEERKKERLKRFERTNICVLEYPRQKPDEKPDVVKKKDIKNATELKDHLSQLRNDPSVKLRLFVVEDLSREVIETLGSTYDIDPSFFREHIVDYVWYNIKDWWRDPPNLDIVSRGQNWFQMRFVRARYFKDDESFRKGDHEARKFNVFRRLEDDRNQSKLWDKTEDNKTELRIGLIRSRATFWLKPTDKEDETLIGVLLLDPTIQKGHPLWRKYRNWARPPMMGKRLEEPEAPLGRSTFEDFIYWACRPDFFNFAGSGNSSSPICVPTQALLHLICNEWLTMVDYIKTRLNQVDWEIAFPDDFLPKDDQIDRALVKLHQWRRAVPVYREMLADTFLRVFRETPHPTKMHPDIHGSVRDNALYKLMDTPCINAYKQDFSLVLSYMEEYQNRIDRLTNVVTAVINMQDSRRGYKDNRNLQWLTWLATFFIPLSFVATMLSMSTDPYQLGESTKVWAEVSLPSGLFILSIILIMSIAKCRRSIRKSFNQSKSWFRKTSSKTKRG</sequence>
<name>A0A194W100_CYTMA</name>
<accession>A0A194W100</accession>